<dbReference type="EnsemblMetazoa" id="AFUN014111-RA">
    <property type="protein sequence ID" value="AFUN014111-PA"/>
    <property type="gene ID" value="AFUN014111"/>
</dbReference>
<sequence length="79" mass="9144">MLRHLQFIAPTYCRCCKALPSWKINLPVTINIYRHSLKAKATSKIANSHGTAKNRHKHTFMSSVNLFVKHTFYVPPFQC</sequence>
<protein>
    <submittedName>
        <fullName evidence="1">Uncharacterized protein</fullName>
    </submittedName>
</protein>
<organism evidence="1">
    <name type="scientific">Anopheles funestus</name>
    <name type="common">African malaria mosquito</name>
    <dbReference type="NCBI Taxonomy" id="62324"/>
    <lineage>
        <taxon>Eukaryota</taxon>
        <taxon>Metazoa</taxon>
        <taxon>Ecdysozoa</taxon>
        <taxon>Arthropoda</taxon>
        <taxon>Hexapoda</taxon>
        <taxon>Insecta</taxon>
        <taxon>Pterygota</taxon>
        <taxon>Neoptera</taxon>
        <taxon>Endopterygota</taxon>
        <taxon>Diptera</taxon>
        <taxon>Nematocera</taxon>
        <taxon>Culicoidea</taxon>
        <taxon>Culicidae</taxon>
        <taxon>Anophelinae</taxon>
        <taxon>Anopheles</taxon>
    </lineage>
</organism>
<name>A0A182S0T2_ANOFN</name>
<reference evidence="1" key="1">
    <citation type="submission" date="2020-05" db="UniProtKB">
        <authorList>
            <consortium name="EnsemblMetazoa"/>
        </authorList>
    </citation>
    <scope>IDENTIFICATION</scope>
    <source>
        <strain evidence="1">FUMOZ</strain>
    </source>
</reference>
<dbReference type="VEuPathDB" id="VectorBase:AFUN014111"/>
<proteinExistence type="predicted"/>
<evidence type="ECO:0000313" key="1">
    <source>
        <dbReference type="EnsemblMetazoa" id="AFUN014111-PA"/>
    </source>
</evidence>
<accession>A0A182S0T2</accession>
<dbReference type="AlphaFoldDB" id="A0A182S0T2"/>